<name>A0A4R4FHK8_9FIRM</name>
<evidence type="ECO:0000256" key="1">
    <source>
        <dbReference type="SAM" id="MobiDB-lite"/>
    </source>
</evidence>
<feature type="transmembrane region" description="Helical" evidence="2">
    <location>
        <begin position="263"/>
        <end position="280"/>
    </location>
</feature>
<keyword evidence="5" id="KW-1185">Reference proteome</keyword>
<accession>A0A4R4FHK8</accession>
<feature type="transmembrane region" description="Helical" evidence="2">
    <location>
        <begin position="355"/>
        <end position="376"/>
    </location>
</feature>
<feature type="domain" description="DUF4234" evidence="3">
    <location>
        <begin position="5"/>
        <end position="74"/>
    </location>
</feature>
<feature type="transmembrane region" description="Helical" evidence="2">
    <location>
        <begin position="7"/>
        <end position="27"/>
    </location>
</feature>
<feature type="transmembrane region" description="Helical" evidence="2">
    <location>
        <begin position="388"/>
        <end position="409"/>
    </location>
</feature>
<proteinExistence type="predicted"/>
<keyword evidence="2" id="KW-0812">Transmembrane</keyword>
<reference evidence="4 5" key="1">
    <citation type="journal article" date="2016" name="Nat. Microbiol.">
        <title>The Mouse Intestinal Bacterial Collection (miBC) provides host-specific insight into cultured diversity and functional potential of the gut microbiota.</title>
        <authorList>
            <person name="Lagkouvardos I."/>
            <person name="Pukall R."/>
            <person name="Abt B."/>
            <person name="Foesel B.U."/>
            <person name="Meier-Kolthoff J.P."/>
            <person name="Kumar N."/>
            <person name="Bresciani A."/>
            <person name="Martinez I."/>
            <person name="Just S."/>
            <person name="Ziegler C."/>
            <person name="Brugiroux S."/>
            <person name="Garzetti D."/>
            <person name="Wenning M."/>
            <person name="Bui T.P."/>
            <person name="Wang J."/>
            <person name="Hugenholtz F."/>
            <person name="Plugge C.M."/>
            <person name="Peterson D.A."/>
            <person name="Hornef M.W."/>
            <person name="Baines J.F."/>
            <person name="Smidt H."/>
            <person name="Walter J."/>
            <person name="Kristiansen K."/>
            <person name="Nielsen H.B."/>
            <person name="Haller D."/>
            <person name="Overmann J."/>
            <person name="Stecher B."/>
            <person name="Clavel T."/>
        </authorList>
    </citation>
    <scope>NUCLEOTIDE SEQUENCE [LARGE SCALE GENOMIC DNA]</scope>
    <source>
        <strain evidence="4 5">DSM 28560</strain>
    </source>
</reference>
<keyword evidence="2" id="KW-1133">Transmembrane helix</keyword>
<dbReference type="AlphaFoldDB" id="A0A4R4FHK8"/>
<gene>
    <name evidence="4" type="ORF">E1963_06320</name>
</gene>
<evidence type="ECO:0000313" key="5">
    <source>
        <dbReference type="Proteomes" id="UP000295710"/>
    </source>
</evidence>
<evidence type="ECO:0000259" key="3">
    <source>
        <dbReference type="Pfam" id="PF14018"/>
    </source>
</evidence>
<feature type="transmembrane region" description="Helical" evidence="2">
    <location>
        <begin position="292"/>
        <end position="312"/>
    </location>
</feature>
<comment type="caution">
    <text evidence="4">The sequence shown here is derived from an EMBL/GenBank/DDBJ whole genome shotgun (WGS) entry which is preliminary data.</text>
</comment>
<feature type="transmembrane region" description="Helical" evidence="2">
    <location>
        <begin position="324"/>
        <end position="348"/>
    </location>
</feature>
<keyword evidence="2" id="KW-0472">Membrane</keyword>
<evidence type="ECO:0000313" key="4">
    <source>
        <dbReference type="EMBL" id="TDA22369.1"/>
    </source>
</evidence>
<protein>
    <submittedName>
        <fullName evidence="4">DUF4234 domain-containing protein</fullName>
    </submittedName>
</protein>
<organism evidence="4 5">
    <name type="scientific">Extibacter muris</name>
    <dbReference type="NCBI Taxonomy" id="1796622"/>
    <lineage>
        <taxon>Bacteria</taxon>
        <taxon>Bacillati</taxon>
        <taxon>Bacillota</taxon>
        <taxon>Clostridia</taxon>
        <taxon>Lachnospirales</taxon>
        <taxon>Lachnospiraceae</taxon>
        <taxon>Extibacter</taxon>
    </lineage>
</organism>
<dbReference type="Pfam" id="PF14018">
    <property type="entry name" value="DUF4234"/>
    <property type="match status" value="1"/>
</dbReference>
<dbReference type="EMBL" id="SMMX01000004">
    <property type="protein sequence ID" value="TDA22369.1"/>
    <property type="molecule type" value="Genomic_DNA"/>
</dbReference>
<feature type="transmembrane region" description="Helical" evidence="2">
    <location>
        <begin position="47"/>
        <end position="67"/>
    </location>
</feature>
<feature type="region of interest" description="Disordered" evidence="1">
    <location>
        <begin position="130"/>
        <end position="157"/>
    </location>
</feature>
<sequence>MIKQRSLATYIILTFLTCGIYSIFFWYSYTEDVNAMCRGDGEESMNYILVLLLSVITCGIYGLFWFYKQANRLRKAGPRYGVAVMEGGGEFLMWYLVGCLVCFVGSFLSFNVLIKNANLIADAYNRQNGGPTPPPYGGTDHKETSYGTAAGATDNKKEDRTGCFCARCGERMYVTDRFCPQCGARNERAADAGYAGSQANSGHSENAGNSQGFRQAGAGADILGSLSGGRLTAIVSAVAAGLLVIDRLWSGVGFFSMFSMIEYMLPALCIAVFGVLCFLDRRAYRQYEIVPLIPYFGLLFLSGIRVSGITPYTSYSWIWDYYSAFDNFCSVILALAALAAVGCLVVELAGKRYDIVLLVAVLIIFGLTLLTGVVTLLTQFRYWGFPGIYSFFTLFASVVSLLPVLLYVLQRNPQMLDKLKK</sequence>
<evidence type="ECO:0000256" key="2">
    <source>
        <dbReference type="SAM" id="Phobius"/>
    </source>
</evidence>
<dbReference type="Proteomes" id="UP000295710">
    <property type="component" value="Unassembled WGS sequence"/>
</dbReference>
<dbReference type="RefSeq" id="WP_132276385.1">
    <property type="nucleotide sequence ID" value="NZ_JAOBST010000024.1"/>
</dbReference>
<feature type="transmembrane region" description="Helical" evidence="2">
    <location>
        <begin position="92"/>
        <end position="114"/>
    </location>
</feature>
<dbReference type="InterPro" id="IPR025328">
    <property type="entry name" value="DUF4234"/>
</dbReference>